<evidence type="ECO:0000313" key="4">
    <source>
        <dbReference type="Proteomes" id="UP000244336"/>
    </source>
</evidence>
<reference evidence="3 4" key="1">
    <citation type="submission" date="2018-04" db="EMBL/GenBank/DDBJ databases">
        <title>WGS assembly of Panicum hallii var. hallii HAL2.</title>
        <authorList>
            <person name="Lovell J."/>
            <person name="Jenkins J."/>
            <person name="Lowry D."/>
            <person name="Mamidi S."/>
            <person name="Sreedasyam A."/>
            <person name="Weng X."/>
            <person name="Barry K."/>
            <person name="Bonette J."/>
            <person name="Campitelli B."/>
            <person name="Daum C."/>
            <person name="Gordon S."/>
            <person name="Gould B."/>
            <person name="Lipzen A."/>
            <person name="MacQueen A."/>
            <person name="Palacio-Mejia J."/>
            <person name="Plott C."/>
            <person name="Shakirov E."/>
            <person name="Shu S."/>
            <person name="Yoshinaga Y."/>
            <person name="Zane M."/>
            <person name="Rokhsar D."/>
            <person name="Grimwood J."/>
            <person name="Schmutz J."/>
            <person name="Juenger T."/>
        </authorList>
    </citation>
    <scope>NUCLEOTIDE SEQUENCE [LARGE SCALE GENOMIC DNA]</scope>
    <source>
        <strain evidence="4">cv. HAL2</strain>
    </source>
</reference>
<dbReference type="Gramene" id="PUZ38870">
    <property type="protein sequence ID" value="PUZ38870"/>
    <property type="gene ID" value="GQ55_9G230300"/>
</dbReference>
<keyword evidence="2" id="KW-0472">Membrane</keyword>
<feature type="transmembrane region" description="Helical" evidence="2">
    <location>
        <begin position="22"/>
        <end position="40"/>
    </location>
</feature>
<keyword evidence="2" id="KW-0812">Transmembrane</keyword>
<keyword evidence="2" id="KW-1133">Transmembrane helix</keyword>
<evidence type="ECO:0000313" key="3">
    <source>
        <dbReference type="EMBL" id="PUZ38870.1"/>
    </source>
</evidence>
<dbReference type="EMBL" id="CM009757">
    <property type="protein sequence ID" value="PUZ38870.1"/>
    <property type="molecule type" value="Genomic_DNA"/>
</dbReference>
<dbReference type="Proteomes" id="UP000244336">
    <property type="component" value="Chromosome 9"/>
</dbReference>
<evidence type="ECO:0000256" key="2">
    <source>
        <dbReference type="SAM" id="Phobius"/>
    </source>
</evidence>
<evidence type="ECO:0000256" key="1">
    <source>
        <dbReference type="SAM" id="MobiDB-lite"/>
    </source>
</evidence>
<feature type="region of interest" description="Disordered" evidence="1">
    <location>
        <begin position="45"/>
        <end position="70"/>
    </location>
</feature>
<accession>A0A2T7C699</accession>
<sequence>MAISLRPPGHGYLPNNSKSEPIILIRLAIFSIILAGVVPIPSARRRGGVGGGARRVPGGARPRPGDDDGELELLHRQGRSAARPCSHWRMQLLRLCYSAFACMSSAE</sequence>
<proteinExistence type="predicted"/>
<protein>
    <submittedName>
        <fullName evidence="3">Uncharacterized protein</fullName>
    </submittedName>
</protein>
<name>A0A2T7C699_9POAL</name>
<keyword evidence="4" id="KW-1185">Reference proteome</keyword>
<gene>
    <name evidence="3" type="ORF">GQ55_9G230300</name>
</gene>
<dbReference type="AlphaFoldDB" id="A0A2T7C699"/>
<organism evidence="3 4">
    <name type="scientific">Panicum hallii var. hallii</name>
    <dbReference type="NCBI Taxonomy" id="1504633"/>
    <lineage>
        <taxon>Eukaryota</taxon>
        <taxon>Viridiplantae</taxon>
        <taxon>Streptophyta</taxon>
        <taxon>Embryophyta</taxon>
        <taxon>Tracheophyta</taxon>
        <taxon>Spermatophyta</taxon>
        <taxon>Magnoliopsida</taxon>
        <taxon>Liliopsida</taxon>
        <taxon>Poales</taxon>
        <taxon>Poaceae</taxon>
        <taxon>PACMAD clade</taxon>
        <taxon>Panicoideae</taxon>
        <taxon>Panicodae</taxon>
        <taxon>Paniceae</taxon>
        <taxon>Panicinae</taxon>
        <taxon>Panicum</taxon>
        <taxon>Panicum sect. Panicum</taxon>
    </lineage>
</organism>